<protein>
    <submittedName>
        <fullName evidence="1">Uncharacterized protein</fullName>
    </submittedName>
</protein>
<dbReference type="Proteomes" id="UP000886998">
    <property type="component" value="Unassembled WGS sequence"/>
</dbReference>
<reference evidence="1" key="1">
    <citation type="submission" date="2020-08" db="EMBL/GenBank/DDBJ databases">
        <title>Multicomponent nature underlies the extraordinary mechanical properties of spider dragline silk.</title>
        <authorList>
            <person name="Kono N."/>
            <person name="Nakamura H."/>
            <person name="Mori M."/>
            <person name="Yoshida Y."/>
            <person name="Ohtoshi R."/>
            <person name="Malay A.D."/>
            <person name="Moran D.A.P."/>
            <person name="Tomita M."/>
            <person name="Numata K."/>
            <person name="Arakawa K."/>
        </authorList>
    </citation>
    <scope>NUCLEOTIDE SEQUENCE</scope>
</reference>
<comment type="caution">
    <text evidence="1">The sequence shown here is derived from an EMBL/GenBank/DDBJ whole genome shotgun (WGS) entry which is preliminary data.</text>
</comment>
<accession>A0A8X6Y4K1</accession>
<evidence type="ECO:0000313" key="2">
    <source>
        <dbReference type="Proteomes" id="UP000886998"/>
    </source>
</evidence>
<gene>
    <name evidence="1" type="ORF">TNIN_76681</name>
</gene>
<sequence>MSPTIIRKSGDPQAYAEYIPKRVFMGFSPVSLNLAVAILKDRQISYDMTFIQKKDAKKPKALNIPFAVQSDSLFRKKEIKVQMYAVCRAIQSENRQYPGKFLSFLKTRNINL</sequence>
<name>A0A8X6Y4K1_9ARAC</name>
<evidence type="ECO:0000313" key="1">
    <source>
        <dbReference type="EMBL" id="GFY65936.1"/>
    </source>
</evidence>
<proteinExistence type="predicted"/>
<organism evidence="1 2">
    <name type="scientific">Trichonephila inaurata madagascariensis</name>
    <dbReference type="NCBI Taxonomy" id="2747483"/>
    <lineage>
        <taxon>Eukaryota</taxon>
        <taxon>Metazoa</taxon>
        <taxon>Ecdysozoa</taxon>
        <taxon>Arthropoda</taxon>
        <taxon>Chelicerata</taxon>
        <taxon>Arachnida</taxon>
        <taxon>Araneae</taxon>
        <taxon>Araneomorphae</taxon>
        <taxon>Entelegynae</taxon>
        <taxon>Araneoidea</taxon>
        <taxon>Nephilidae</taxon>
        <taxon>Trichonephila</taxon>
        <taxon>Trichonephila inaurata</taxon>
    </lineage>
</organism>
<dbReference type="AlphaFoldDB" id="A0A8X6Y4K1"/>
<keyword evidence="2" id="KW-1185">Reference proteome</keyword>
<dbReference type="EMBL" id="BMAV01015766">
    <property type="protein sequence ID" value="GFY65936.1"/>
    <property type="molecule type" value="Genomic_DNA"/>
</dbReference>